<reference evidence="1 2" key="1">
    <citation type="submission" date="2020-01" db="EMBL/GenBank/DDBJ databases">
        <authorList>
            <person name="Gupta K D."/>
        </authorList>
    </citation>
    <scope>NUCLEOTIDE SEQUENCE [LARGE SCALE GENOMIC DNA]</scope>
</reference>
<keyword evidence="2" id="KW-1185">Reference proteome</keyword>
<gene>
    <name evidence="1" type="ORF">AAE3_LOCUS4101</name>
</gene>
<comment type="caution">
    <text evidence="1">The sequence shown here is derived from an EMBL/GenBank/DDBJ whole genome shotgun (WGS) entry which is preliminary data.</text>
</comment>
<dbReference type="Proteomes" id="UP000467700">
    <property type="component" value="Unassembled WGS sequence"/>
</dbReference>
<accession>A0A8S0VR06</accession>
<sequence>MLYLHRHRKDRKPKKPPLLCALVLTHFHSLTENSSPRCPFNYFDPAPSFPPTGKTLGIFSQDASSLSIIQGKLSADAVTTTFPLVAFPQVRIKGWQTVSFGCPKRPFKTPPLESCPTFGLHHHRTSQATDVSHPHDFSLSRLPKEPHNPAVCTPVQRRSSIIIRSELAAPS</sequence>
<dbReference type="AlphaFoldDB" id="A0A8S0VR06"/>
<dbReference type="EMBL" id="CACVBS010000034">
    <property type="protein sequence ID" value="CAA7261805.1"/>
    <property type="molecule type" value="Genomic_DNA"/>
</dbReference>
<evidence type="ECO:0000313" key="1">
    <source>
        <dbReference type="EMBL" id="CAA7261805.1"/>
    </source>
</evidence>
<evidence type="ECO:0000313" key="2">
    <source>
        <dbReference type="Proteomes" id="UP000467700"/>
    </source>
</evidence>
<organism evidence="1 2">
    <name type="scientific">Cyclocybe aegerita</name>
    <name type="common">Black poplar mushroom</name>
    <name type="synonym">Agrocybe aegerita</name>
    <dbReference type="NCBI Taxonomy" id="1973307"/>
    <lineage>
        <taxon>Eukaryota</taxon>
        <taxon>Fungi</taxon>
        <taxon>Dikarya</taxon>
        <taxon>Basidiomycota</taxon>
        <taxon>Agaricomycotina</taxon>
        <taxon>Agaricomycetes</taxon>
        <taxon>Agaricomycetidae</taxon>
        <taxon>Agaricales</taxon>
        <taxon>Agaricineae</taxon>
        <taxon>Bolbitiaceae</taxon>
        <taxon>Cyclocybe</taxon>
    </lineage>
</organism>
<protein>
    <submittedName>
        <fullName evidence="1">Uncharacterized protein</fullName>
    </submittedName>
</protein>
<name>A0A8S0VR06_CYCAE</name>
<proteinExistence type="predicted"/>